<dbReference type="SUPFAM" id="SSF51735">
    <property type="entry name" value="NAD(P)-binding Rossmann-fold domains"/>
    <property type="match status" value="1"/>
</dbReference>
<dbReference type="GO" id="GO:0006813">
    <property type="term" value="P:potassium ion transport"/>
    <property type="evidence" value="ECO:0007669"/>
    <property type="project" value="InterPro"/>
</dbReference>
<feature type="transmembrane region" description="Helical" evidence="7">
    <location>
        <begin position="147"/>
        <end position="168"/>
    </location>
</feature>
<sequence length="558" mass="61216">MEDFLFFEIAIVIVTAGLVSFIARLLKQPLIIAYIATGLLVGPAIFGFTGSSDVFSMLSQIGIAFLLFLVGLHLNWRNIKDVGKIAFFAGLGQVLFSSLAGFTISRLLGYGITEGAFIALAFAFSSTIIIVKLLSDKEDLERFYGRISVGILIVQDLIAMLALLGISAFNSGVGSIGEVIGLSVIKLVCVVVALWLIAKFILPHVFKTAARNTELLFIVAIAWCFALASGLTFLGFGIETGALLAGISLAGSGFHREIESRIKPLRDFFLILFFIVLGTQLSFDAFSSSVVQIIAFSSFILIGNPIIVIFVLRVFGYHPRTGFLVGVTMAQVSEFSFILLATGIASGLVQVQTLSIATMVAMITITISSYLIKYNEYLYERIEPIFRWLEQVPDKASERAERPVPRVLMFGYHNMGHSILPAIEKLKQEYLIVDFDPAVIDDLEAEARPHMYGDMANRDFLSYIGAEHAKLVVSTIPDMSANQDLIEYLIMRRSKAAIVVTVKTANDAQKMYQLGATFVIVPSLMGGELFAQMLKQKQLKKSSWQASAKVQKNTLKSS</sequence>
<name>A0A0G0YFE5_9BACT</name>
<feature type="transmembrane region" description="Helical" evidence="7">
    <location>
        <begin position="240"/>
        <end position="256"/>
    </location>
</feature>
<evidence type="ECO:0000313" key="10">
    <source>
        <dbReference type="EMBL" id="KKR99057.1"/>
    </source>
</evidence>
<feature type="transmembrane region" description="Helical" evidence="7">
    <location>
        <begin position="293"/>
        <end position="315"/>
    </location>
</feature>
<organism evidence="10 11">
    <name type="scientific">Candidatus Uhrbacteria bacterium GW2011_GWC1_41_20</name>
    <dbReference type="NCBI Taxonomy" id="1618983"/>
    <lineage>
        <taxon>Bacteria</taxon>
        <taxon>Candidatus Uhriibacteriota</taxon>
    </lineage>
</organism>
<evidence type="ECO:0000259" key="9">
    <source>
        <dbReference type="Pfam" id="PF02254"/>
    </source>
</evidence>
<dbReference type="InterPro" id="IPR006153">
    <property type="entry name" value="Cation/H_exchanger_TM"/>
</dbReference>
<keyword evidence="5 7" id="KW-1133">Transmembrane helix</keyword>
<feature type="transmembrane region" description="Helical" evidence="7">
    <location>
        <begin position="30"/>
        <end position="48"/>
    </location>
</feature>
<evidence type="ECO:0000256" key="3">
    <source>
        <dbReference type="ARBA" id="ARBA00022448"/>
    </source>
</evidence>
<evidence type="ECO:0000256" key="2">
    <source>
        <dbReference type="ARBA" id="ARBA00005551"/>
    </source>
</evidence>
<comment type="caution">
    <text evidence="10">The sequence shown here is derived from an EMBL/GenBank/DDBJ whole genome shotgun (WGS) entry which is preliminary data.</text>
</comment>
<dbReference type="Gene3D" id="3.40.50.720">
    <property type="entry name" value="NAD(P)-binding Rossmann-like Domain"/>
    <property type="match status" value="1"/>
</dbReference>
<keyword evidence="6 7" id="KW-0472">Membrane</keyword>
<feature type="transmembrane region" description="Helical" evidence="7">
    <location>
        <begin position="214"/>
        <end position="234"/>
    </location>
</feature>
<dbReference type="Proteomes" id="UP000033930">
    <property type="component" value="Unassembled WGS sequence"/>
</dbReference>
<dbReference type="GO" id="GO:0015297">
    <property type="term" value="F:antiporter activity"/>
    <property type="evidence" value="ECO:0007669"/>
    <property type="project" value="InterPro"/>
</dbReference>
<feature type="transmembrane region" description="Helical" evidence="7">
    <location>
        <begin position="180"/>
        <end position="202"/>
    </location>
</feature>
<feature type="domain" description="RCK N-terminal" evidence="9">
    <location>
        <begin position="409"/>
        <end position="522"/>
    </location>
</feature>
<dbReference type="InterPro" id="IPR038770">
    <property type="entry name" value="Na+/solute_symporter_sf"/>
</dbReference>
<dbReference type="Pfam" id="PF02254">
    <property type="entry name" value="TrkA_N"/>
    <property type="match status" value="1"/>
</dbReference>
<dbReference type="EMBL" id="LCAW01000011">
    <property type="protein sequence ID" value="KKR99057.1"/>
    <property type="molecule type" value="Genomic_DNA"/>
</dbReference>
<keyword evidence="3" id="KW-0813">Transport</keyword>
<comment type="subcellular location">
    <subcellularLocation>
        <location evidence="1">Membrane</location>
        <topology evidence="1">Multi-pass membrane protein</topology>
    </subcellularLocation>
</comment>
<dbReference type="PANTHER" id="PTHR42751">
    <property type="entry name" value="SODIUM/HYDROGEN EXCHANGER FAMILY/TRKA DOMAIN PROTEIN"/>
    <property type="match status" value="1"/>
</dbReference>
<evidence type="ECO:0000256" key="7">
    <source>
        <dbReference type="SAM" id="Phobius"/>
    </source>
</evidence>
<evidence type="ECO:0000256" key="6">
    <source>
        <dbReference type="ARBA" id="ARBA00023136"/>
    </source>
</evidence>
<evidence type="ECO:0000259" key="8">
    <source>
        <dbReference type="Pfam" id="PF00999"/>
    </source>
</evidence>
<evidence type="ECO:0000313" key="11">
    <source>
        <dbReference type="Proteomes" id="UP000033930"/>
    </source>
</evidence>
<feature type="transmembrane region" description="Helical" evidence="7">
    <location>
        <begin position="322"/>
        <end position="345"/>
    </location>
</feature>
<dbReference type="GO" id="GO:0016020">
    <property type="term" value="C:membrane"/>
    <property type="evidence" value="ECO:0007669"/>
    <property type="project" value="UniProtKB-SubCell"/>
</dbReference>
<dbReference type="Pfam" id="PF00999">
    <property type="entry name" value="Na_H_Exchanger"/>
    <property type="match status" value="1"/>
</dbReference>
<keyword evidence="4 7" id="KW-0812">Transmembrane</keyword>
<feature type="transmembrane region" description="Helical" evidence="7">
    <location>
        <begin position="54"/>
        <end position="74"/>
    </location>
</feature>
<feature type="domain" description="Cation/H+ exchanger transmembrane" evidence="8">
    <location>
        <begin position="13"/>
        <end position="369"/>
    </location>
</feature>
<feature type="transmembrane region" description="Helical" evidence="7">
    <location>
        <begin position="6"/>
        <end position="23"/>
    </location>
</feature>
<gene>
    <name evidence="10" type="ORF">UU50_C0011G0036</name>
</gene>
<comment type="similarity">
    <text evidence="2">Belongs to the monovalent cation:proton antiporter 2 (CPA2) transporter (TC 2.A.37) family.</text>
</comment>
<dbReference type="Gene3D" id="1.20.1530.20">
    <property type="match status" value="1"/>
</dbReference>
<feature type="transmembrane region" description="Helical" evidence="7">
    <location>
        <begin position="86"/>
        <end position="104"/>
    </location>
</feature>
<dbReference type="InterPro" id="IPR036291">
    <property type="entry name" value="NAD(P)-bd_dom_sf"/>
</dbReference>
<feature type="transmembrane region" description="Helical" evidence="7">
    <location>
        <begin position="116"/>
        <end position="135"/>
    </location>
</feature>
<reference evidence="10 11" key="1">
    <citation type="journal article" date="2015" name="Nature">
        <title>rRNA introns, odd ribosomes, and small enigmatic genomes across a large radiation of phyla.</title>
        <authorList>
            <person name="Brown C.T."/>
            <person name="Hug L.A."/>
            <person name="Thomas B.C."/>
            <person name="Sharon I."/>
            <person name="Castelle C.J."/>
            <person name="Singh A."/>
            <person name="Wilkins M.J."/>
            <person name="Williams K.H."/>
            <person name="Banfield J.F."/>
        </authorList>
    </citation>
    <scope>NUCLEOTIDE SEQUENCE [LARGE SCALE GENOMIC DNA]</scope>
</reference>
<evidence type="ECO:0000256" key="5">
    <source>
        <dbReference type="ARBA" id="ARBA00022989"/>
    </source>
</evidence>
<accession>A0A0G0YFE5</accession>
<evidence type="ECO:0000256" key="1">
    <source>
        <dbReference type="ARBA" id="ARBA00004141"/>
    </source>
</evidence>
<dbReference type="AlphaFoldDB" id="A0A0G0YFE5"/>
<evidence type="ECO:0000256" key="4">
    <source>
        <dbReference type="ARBA" id="ARBA00022692"/>
    </source>
</evidence>
<protein>
    <submittedName>
        <fullName evidence="10">Transporter, CPA2 family</fullName>
    </submittedName>
</protein>
<dbReference type="GO" id="GO:1902600">
    <property type="term" value="P:proton transmembrane transport"/>
    <property type="evidence" value="ECO:0007669"/>
    <property type="project" value="InterPro"/>
</dbReference>
<dbReference type="InterPro" id="IPR003148">
    <property type="entry name" value="RCK_N"/>
</dbReference>
<feature type="transmembrane region" description="Helical" evidence="7">
    <location>
        <begin position="268"/>
        <end position="287"/>
    </location>
</feature>
<feature type="transmembrane region" description="Helical" evidence="7">
    <location>
        <begin position="351"/>
        <end position="372"/>
    </location>
</feature>
<dbReference type="PANTHER" id="PTHR42751:SF3">
    <property type="entry name" value="SODIUM_GLUTAMATE SYMPORTER"/>
    <property type="match status" value="1"/>
</dbReference>
<proteinExistence type="inferred from homology"/>